<dbReference type="InterPro" id="IPR045207">
    <property type="entry name" value="RanBD_NUP50_plant"/>
</dbReference>
<feature type="non-terminal residue" evidence="12">
    <location>
        <position position="468"/>
    </location>
</feature>
<evidence type="ECO:0000313" key="12">
    <source>
        <dbReference type="EMBL" id="KAH9289214.1"/>
    </source>
</evidence>
<keyword evidence="6" id="KW-0007">Acetylation</keyword>
<feature type="region of interest" description="Disordered" evidence="10">
    <location>
        <begin position="1"/>
        <end position="141"/>
    </location>
</feature>
<dbReference type="EMBL" id="JAHRHJ020003813">
    <property type="protein sequence ID" value="KAH9289214.1"/>
    <property type="molecule type" value="Genomic_DNA"/>
</dbReference>
<accession>A0AA38C1D4</accession>
<dbReference type="Pfam" id="PF00638">
    <property type="entry name" value="Ran_BP1"/>
    <property type="match status" value="1"/>
</dbReference>
<feature type="compositionally biased region" description="Polar residues" evidence="10">
    <location>
        <begin position="232"/>
        <end position="244"/>
    </location>
</feature>
<feature type="domain" description="RanBD1" evidence="11">
    <location>
        <begin position="342"/>
        <end position="459"/>
    </location>
</feature>
<feature type="compositionally biased region" description="Acidic residues" evidence="10">
    <location>
        <begin position="24"/>
        <end position="34"/>
    </location>
</feature>
<feature type="region of interest" description="Disordered" evidence="10">
    <location>
        <begin position="167"/>
        <end position="244"/>
    </location>
</feature>
<feature type="compositionally biased region" description="Basic and acidic residues" evidence="10">
    <location>
        <begin position="189"/>
        <end position="224"/>
    </location>
</feature>
<dbReference type="Pfam" id="PF08911">
    <property type="entry name" value="NUP50"/>
    <property type="match status" value="1"/>
</dbReference>
<organism evidence="12 13">
    <name type="scientific">Taxus chinensis</name>
    <name type="common">Chinese yew</name>
    <name type="synonym">Taxus wallichiana var. chinensis</name>
    <dbReference type="NCBI Taxonomy" id="29808"/>
    <lineage>
        <taxon>Eukaryota</taxon>
        <taxon>Viridiplantae</taxon>
        <taxon>Streptophyta</taxon>
        <taxon>Embryophyta</taxon>
        <taxon>Tracheophyta</taxon>
        <taxon>Spermatophyta</taxon>
        <taxon>Pinopsida</taxon>
        <taxon>Pinidae</taxon>
        <taxon>Conifers II</taxon>
        <taxon>Cupressales</taxon>
        <taxon>Taxaceae</taxon>
        <taxon>Taxus</taxon>
    </lineage>
</organism>
<evidence type="ECO:0000256" key="9">
    <source>
        <dbReference type="ARBA" id="ARBA00023242"/>
    </source>
</evidence>
<evidence type="ECO:0000256" key="6">
    <source>
        <dbReference type="ARBA" id="ARBA00022990"/>
    </source>
</evidence>
<gene>
    <name evidence="12" type="ORF">KI387_033331</name>
</gene>
<dbReference type="PANTHER" id="PTHR23138:SF142">
    <property type="entry name" value="RAN-BINDING PROTEIN 3B-RELATED"/>
    <property type="match status" value="1"/>
</dbReference>
<keyword evidence="5" id="KW-0653">Protein transport</keyword>
<keyword evidence="7" id="KW-0811">Translocation</keyword>
<dbReference type="SUPFAM" id="SSF50729">
    <property type="entry name" value="PH domain-like"/>
    <property type="match status" value="1"/>
</dbReference>
<dbReference type="GO" id="GO:0005643">
    <property type="term" value="C:nuclear pore"/>
    <property type="evidence" value="ECO:0007669"/>
    <property type="project" value="UniProtKB-SubCell"/>
</dbReference>
<keyword evidence="4" id="KW-0509">mRNA transport</keyword>
<comment type="subcellular location">
    <subcellularLocation>
        <location evidence="1">Nucleus</location>
        <location evidence="1">Nuclear pore complex</location>
    </subcellularLocation>
</comment>
<keyword evidence="2" id="KW-0813">Transport</keyword>
<dbReference type="Gene3D" id="2.30.29.30">
    <property type="entry name" value="Pleckstrin-homology domain (PH domain)/Phosphotyrosine-binding domain (PTB)"/>
    <property type="match status" value="1"/>
</dbReference>
<feature type="compositionally biased region" description="Basic and acidic residues" evidence="10">
    <location>
        <begin position="111"/>
        <end position="121"/>
    </location>
</feature>
<comment type="caution">
    <text evidence="12">The sequence shown here is derived from an EMBL/GenBank/DDBJ whole genome shotgun (WGS) entry which is preliminary data.</text>
</comment>
<dbReference type="InterPro" id="IPR015007">
    <property type="entry name" value="NUP2/50/61"/>
</dbReference>
<evidence type="ECO:0000256" key="10">
    <source>
        <dbReference type="SAM" id="MobiDB-lite"/>
    </source>
</evidence>
<dbReference type="AlphaFoldDB" id="A0AA38C1D4"/>
<evidence type="ECO:0000256" key="1">
    <source>
        <dbReference type="ARBA" id="ARBA00004567"/>
    </source>
</evidence>
<reference evidence="12 13" key="1">
    <citation type="journal article" date="2021" name="Nat. Plants">
        <title>The Taxus genome provides insights into paclitaxel biosynthesis.</title>
        <authorList>
            <person name="Xiong X."/>
            <person name="Gou J."/>
            <person name="Liao Q."/>
            <person name="Li Y."/>
            <person name="Zhou Q."/>
            <person name="Bi G."/>
            <person name="Li C."/>
            <person name="Du R."/>
            <person name="Wang X."/>
            <person name="Sun T."/>
            <person name="Guo L."/>
            <person name="Liang H."/>
            <person name="Lu P."/>
            <person name="Wu Y."/>
            <person name="Zhang Z."/>
            <person name="Ro D.K."/>
            <person name="Shang Y."/>
            <person name="Huang S."/>
            <person name="Yan J."/>
        </authorList>
    </citation>
    <scope>NUCLEOTIDE SEQUENCE [LARGE SCALE GENOMIC DNA]</scope>
    <source>
        <strain evidence="12">Ta-2019</strain>
    </source>
</reference>
<dbReference type="GO" id="GO:0015031">
    <property type="term" value="P:protein transport"/>
    <property type="evidence" value="ECO:0007669"/>
    <property type="project" value="UniProtKB-KW"/>
</dbReference>
<dbReference type="PANTHER" id="PTHR23138">
    <property type="entry name" value="RAN BINDING PROTEIN"/>
    <property type="match status" value="1"/>
</dbReference>
<dbReference type="Proteomes" id="UP000824469">
    <property type="component" value="Unassembled WGS sequence"/>
</dbReference>
<dbReference type="InterPro" id="IPR011993">
    <property type="entry name" value="PH-like_dom_sf"/>
</dbReference>
<evidence type="ECO:0000259" key="11">
    <source>
        <dbReference type="PROSITE" id="PS50196"/>
    </source>
</evidence>
<feature type="compositionally biased region" description="Polar residues" evidence="10">
    <location>
        <begin position="81"/>
        <end position="97"/>
    </location>
</feature>
<keyword evidence="13" id="KW-1185">Reference proteome</keyword>
<evidence type="ECO:0000256" key="3">
    <source>
        <dbReference type="ARBA" id="ARBA00022737"/>
    </source>
</evidence>
<evidence type="ECO:0000256" key="2">
    <source>
        <dbReference type="ARBA" id="ARBA00022448"/>
    </source>
</evidence>
<keyword evidence="8" id="KW-0906">Nuclear pore complex</keyword>
<evidence type="ECO:0000256" key="5">
    <source>
        <dbReference type="ARBA" id="ARBA00022927"/>
    </source>
</evidence>
<dbReference type="CDD" id="cd13169">
    <property type="entry name" value="RanBD_NUP50_plant"/>
    <property type="match status" value="1"/>
</dbReference>
<dbReference type="SMART" id="SM00160">
    <property type="entry name" value="RanBD"/>
    <property type="match status" value="1"/>
</dbReference>
<evidence type="ECO:0000256" key="7">
    <source>
        <dbReference type="ARBA" id="ARBA00023010"/>
    </source>
</evidence>
<evidence type="ECO:0000256" key="8">
    <source>
        <dbReference type="ARBA" id="ARBA00023132"/>
    </source>
</evidence>
<evidence type="ECO:0000256" key="4">
    <source>
        <dbReference type="ARBA" id="ARBA00022816"/>
    </source>
</evidence>
<dbReference type="GO" id="GO:0051028">
    <property type="term" value="P:mRNA transport"/>
    <property type="evidence" value="ECO:0007669"/>
    <property type="project" value="UniProtKB-KW"/>
</dbReference>
<keyword evidence="9" id="KW-0539">Nucleus</keyword>
<protein>
    <recommendedName>
        <fullName evidence="11">RanBD1 domain-containing protein</fullName>
    </recommendedName>
</protein>
<evidence type="ECO:0000313" key="13">
    <source>
        <dbReference type="Proteomes" id="UP000824469"/>
    </source>
</evidence>
<dbReference type="OMA" id="ECSADEN"/>
<dbReference type="InterPro" id="IPR045255">
    <property type="entry name" value="RanBP1-like"/>
</dbReference>
<dbReference type="PROSITE" id="PS50196">
    <property type="entry name" value="RANBD1"/>
    <property type="match status" value="1"/>
</dbReference>
<dbReference type="InterPro" id="IPR000156">
    <property type="entry name" value="Ran_bind_dom"/>
</dbReference>
<sequence length="468" mass="49004">MGDADNVMPPSKKRAAGKQLSRDDDPDAEEDVCGEETGTFQRASEEILASRRIVKIRRNTTSSSGAANPFASIRLVPPTAPSSTGVSAAKTSETTLSLGVDRQSPVAQEEGASKAKDKPSDGKNTSEAMSGSEAKETDSTLCEAKEICEPKAAVATLNEAKEVCETKVAESVNDGDSKDEEEAPSETTEASKENGEGNKDSNRVSTEKKLEQSTENKETTKDGSAEEGYTKGISQQEPTAAVSSFQQLSSTQNAFAGISGTGFSSSSFAFGLLPKPGTSTVSFGSAFSSGSISGTGPLFGTKAPGSDGSSPSASNGGASIRLFGAPASENATISGSSMLGLQEVPVETGEEKEKAVFTADSVLFEYMGKAWKERGKGELKVNLSTADTGKARLVMRSKGNYRLILNANLFPDMKLANMDKRGITFVCMNSAGEAKESLSTFALKFKDSSIVEHFRGVVEANKGNNNTL</sequence>
<proteinExistence type="predicted"/>
<keyword evidence="3" id="KW-0677">Repeat</keyword>
<name>A0AA38C1D4_TAXCH</name>